<evidence type="ECO:0000256" key="3">
    <source>
        <dbReference type="ARBA" id="ARBA00023163"/>
    </source>
</evidence>
<feature type="region of interest" description="Disordered" evidence="5">
    <location>
        <begin position="208"/>
        <end position="230"/>
    </location>
</feature>
<proteinExistence type="predicted"/>
<evidence type="ECO:0000256" key="2">
    <source>
        <dbReference type="ARBA" id="ARBA00023125"/>
    </source>
</evidence>
<organism evidence="7 8">
    <name type="scientific">Abeliophyllum distichum</name>
    <dbReference type="NCBI Taxonomy" id="126358"/>
    <lineage>
        <taxon>Eukaryota</taxon>
        <taxon>Viridiplantae</taxon>
        <taxon>Streptophyta</taxon>
        <taxon>Embryophyta</taxon>
        <taxon>Tracheophyta</taxon>
        <taxon>Spermatophyta</taxon>
        <taxon>Magnoliopsida</taxon>
        <taxon>eudicotyledons</taxon>
        <taxon>Gunneridae</taxon>
        <taxon>Pentapetalae</taxon>
        <taxon>asterids</taxon>
        <taxon>lamiids</taxon>
        <taxon>Lamiales</taxon>
        <taxon>Oleaceae</taxon>
        <taxon>Forsythieae</taxon>
        <taxon>Abeliophyllum</taxon>
    </lineage>
</organism>
<name>A0ABD1VCE2_9LAMI</name>
<evidence type="ECO:0000256" key="1">
    <source>
        <dbReference type="ARBA" id="ARBA00023015"/>
    </source>
</evidence>
<evidence type="ECO:0000256" key="5">
    <source>
        <dbReference type="SAM" id="MobiDB-lite"/>
    </source>
</evidence>
<comment type="caution">
    <text evidence="7">The sequence shown here is derived from an EMBL/GenBank/DDBJ whole genome shotgun (WGS) entry which is preliminary data.</text>
</comment>
<protein>
    <submittedName>
        <fullName evidence="7">NAC transcription factor 29</fullName>
    </submittedName>
</protein>
<evidence type="ECO:0000259" key="6">
    <source>
        <dbReference type="PROSITE" id="PS51005"/>
    </source>
</evidence>
<evidence type="ECO:0000256" key="4">
    <source>
        <dbReference type="ARBA" id="ARBA00023242"/>
    </source>
</evidence>
<keyword evidence="2" id="KW-0238">DNA-binding</keyword>
<keyword evidence="1" id="KW-0805">Transcription regulation</keyword>
<sequence length="230" mass="27241">MEKQTYYSPTDLKYYNSQISDDEYFKNISPGYIFHPSDAQLIVDYLIPKIKNEKLPRNLIKVINDIYNLNPEKLADDYGVNRAEEWFFFMPKDRECENENIRNGVAVDGYWQVIGDDETIQKNDQTLGFRKTFEFYKGNPPNGDKTSWIMHEIRANDQHNVADDDLRLEDWIVCRVYHEENRWKKEEIWSDADDAIWNNDQEDVMCANGSDNNGDSDLSFPFERDNDLIH</sequence>
<dbReference type="GO" id="GO:0003677">
    <property type="term" value="F:DNA binding"/>
    <property type="evidence" value="ECO:0007669"/>
    <property type="project" value="UniProtKB-KW"/>
</dbReference>
<accession>A0ABD1VCE2</accession>
<feature type="domain" description="NAC" evidence="6">
    <location>
        <begin position="28"/>
        <end position="179"/>
    </location>
</feature>
<dbReference type="InterPro" id="IPR003441">
    <property type="entry name" value="NAC-dom"/>
</dbReference>
<dbReference type="InterPro" id="IPR036093">
    <property type="entry name" value="NAC_dom_sf"/>
</dbReference>
<keyword evidence="3" id="KW-0804">Transcription</keyword>
<dbReference type="PANTHER" id="PTHR31719">
    <property type="entry name" value="NAC TRANSCRIPTION FACTOR 56"/>
    <property type="match status" value="1"/>
</dbReference>
<dbReference type="Gene3D" id="2.170.150.80">
    <property type="entry name" value="NAC domain"/>
    <property type="match status" value="1"/>
</dbReference>
<evidence type="ECO:0000313" key="7">
    <source>
        <dbReference type="EMBL" id="KAL2535015.1"/>
    </source>
</evidence>
<dbReference type="SUPFAM" id="SSF101941">
    <property type="entry name" value="NAC domain"/>
    <property type="match status" value="1"/>
</dbReference>
<keyword evidence="8" id="KW-1185">Reference proteome</keyword>
<dbReference type="PROSITE" id="PS51005">
    <property type="entry name" value="NAC"/>
    <property type="match status" value="1"/>
</dbReference>
<dbReference type="EMBL" id="JBFOLK010000002">
    <property type="protein sequence ID" value="KAL2535015.1"/>
    <property type="molecule type" value="Genomic_DNA"/>
</dbReference>
<dbReference type="PANTHER" id="PTHR31719:SF179">
    <property type="entry name" value="OS08G0148400 PROTEIN"/>
    <property type="match status" value="1"/>
</dbReference>
<dbReference type="AlphaFoldDB" id="A0ABD1VCE2"/>
<gene>
    <name evidence="7" type="ORF">Adt_08366</name>
</gene>
<evidence type="ECO:0000313" key="8">
    <source>
        <dbReference type="Proteomes" id="UP001604336"/>
    </source>
</evidence>
<reference evidence="8" key="1">
    <citation type="submission" date="2024-07" db="EMBL/GenBank/DDBJ databases">
        <title>Two chromosome-level genome assemblies of Korean endemic species Abeliophyllum distichum and Forsythia ovata (Oleaceae).</title>
        <authorList>
            <person name="Jang H."/>
        </authorList>
    </citation>
    <scope>NUCLEOTIDE SEQUENCE [LARGE SCALE GENOMIC DNA]</scope>
</reference>
<keyword evidence="4" id="KW-0539">Nucleus</keyword>
<dbReference type="Proteomes" id="UP001604336">
    <property type="component" value="Unassembled WGS sequence"/>
</dbReference>
<dbReference type="Pfam" id="PF02365">
    <property type="entry name" value="NAM"/>
    <property type="match status" value="1"/>
</dbReference>